<dbReference type="EMBL" id="JAIQCV010000007">
    <property type="protein sequence ID" value="KAH1082615.1"/>
    <property type="molecule type" value="Genomic_DNA"/>
</dbReference>
<gene>
    <name evidence="1" type="ORF">J1N35_022376</name>
</gene>
<sequence>MESFVSNVVISLAGVEPIEDPVPLSEEHEAQEPCMVVPISYVDSQSTIREIDINLNAAPKTDVVGDDLYNSNDPSDREIDDECVNNDGNVNVSSVRNQICRIVIHNNPWAHMSRIDPDATHAAEFPKNPEILPTHRLAVDSDPEELFVGQRFESKEEYIFFIKRYSMNISVDNKVII</sequence>
<dbReference type="OrthoDB" id="10420201at2759"/>
<evidence type="ECO:0000313" key="1">
    <source>
        <dbReference type="EMBL" id="KAH1082615.1"/>
    </source>
</evidence>
<name>A0A9D4A2X1_9ROSI</name>
<accession>A0A9D4A2X1</accession>
<dbReference type="AlphaFoldDB" id="A0A9D4A2X1"/>
<comment type="caution">
    <text evidence="1">The sequence shown here is derived from an EMBL/GenBank/DDBJ whole genome shotgun (WGS) entry which is preliminary data.</text>
</comment>
<evidence type="ECO:0000313" key="2">
    <source>
        <dbReference type="Proteomes" id="UP000828251"/>
    </source>
</evidence>
<proteinExistence type="predicted"/>
<organism evidence="1 2">
    <name type="scientific">Gossypium stocksii</name>
    <dbReference type="NCBI Taxonomy" id="47602"/>
    <lineage>
        <taxon>Eukaryota</taxon>
        <taxon>Viridiplantae</taxon>
        <taxon>Streptophyta</taxon>
        <taxon>Embryophyta</taxon>
        <taxon>Tracheophyta</taxon>
        <taxon>Spermatophyta</taxon>
        <taxon>Magnoliopsida</taxon>
        <taxon>eudicotyledons</taxon>
        <taxon>Gunneridae</taxon>
        <taxon>Pentapetalae</taxon>
        <taxon>rosids</taxon>
        <taxon>malvids</taxon>
        <taxon>Malvales</taxon>
        <taxon>Malvaceae</taxon>
        <taxon>Malvoideae</taxon>
        <taxon>Gossypium</taxon>
    </lineage>
</organism>
<protein>
    <submittedName>
        <fullName evidence="1">Uncharacterized protein</fullName>
    </submittedName>
</protein>
<reference evidence="1 2" key="1">
    <citation type="journal article" date="2021" name="Plant Biotechnol. J.">
        <title>Multi-omics assisted identification of the key and species-specific regulatory components of drought-tolerant mechanisms in Gossypium stocksii.</title>
        <authorList>
            <person name="Yu D."/>
            <person name="Ke L."/>
            <person name="Zhang D."/>
            <person name="Wu Y."/>
            <person name="Sun Y."/>
            <person name="Mei J."/>
            <person name="Sun J."/>
            <person name="Sun Y."/>
        </authorList>
    </citation>
    <scope>NUCLEOTIDE SEQUENCE [LARGE SCALE GENOMIC DNA]</scope>
    <source>
        <strain evidence="2">cv. E1</strain>
        <tissue evidence="1">Leaf</tissue>
    </source>
</reference>
<dbReference type="Proteomes" id="UP000828251">
    <property type="component" value="Unassembled WGS sequence"/>
</dbReference>
<keyword evidence="2" id="KW-1185">Reference proteome</keyword>